<dbReference type="InterPro" id="IPR015278">
    <property type="entry name" value="BglII-like"/>
</dbReference>
<dbReference type="Gene3D" id="3.40.91.20">
    <property type="match status" value="1"/>
</dbReference>
<name>A0A7V5UE54_CALAY</name>
<dbReference type="GO" id="GO:0000287">
    <property type="term" value="F:magnesium ion binding"/>
    <property type="evidence" value="ECO:0007669"/>
    <property type="project" value="InterPro"/>
</dbReference>
<proteinExistence type="predicted"/>
<dbReference type="InterPro" id="IPR011338">
    <property type="entry name" value="BamHI/BglII/BstY"/>
</dbReference>
<gene>
    <name evidence="1" type="ORF">ENJ89_02085</name>
</gene>
<accession>A0A7V5UE54</accession>
<dbReference type="Pfam" id="PF09195">
    <property type="entry name" value="Endonuc-BglII"/>
    <property type="match status" value="1"/>
</dbReference>
<dbReference type="GO" id="GO:0003677">
    <property type="term" value="F:DNA binding"/>
    <property type="evidence" value="ECO:0007669"/>
    <property type="project" value="InterPro"/>
</dbReference>
<comment type="caution">
    <text evidence="1">The sequence shown here is derived from an EMBL/GenBank/DDBJ whole genome shotgun (WGS) entry which is preliminary data.</text>
</comment>
<reference evidence="1" key="1">
    <citation type="journal article" date="2020" name="mSystems">
        <title>Genome- and Community-Level Interaction Insights into Carbon Utilization and Element Cycling Functions of Hydrothermarchaeota in Hydrothermal Sediment.</title>
        <authorList>
            <person name="Zhou Z."/>
            <person name="Liu Y."/>
            <person name="Xu W."/>
            <person name="Pan J."/>
            <person name="Luo Z.H."/>
            <person name="Li M."/>
        </authorList>
    </citation>
    <scope>NUCLEOTIDE SEQUENCE [LARGE SCALE GENOMIC DNA]</scope>
    <source>
        <strain evidence="1">HyVt-527</strain>
    </source>
</reference>
<dbReference type="InterPro" id="IPR011335">
    <property type="entry name" value="Restrct_endonuc-II-like"/>
</dbReference>
<evidence type="ECO:0000313" key="1">
    <source>
        <dbReference type="EMBL" id="HHJ51960.1"/>
    </source>
</evidence>
<protein>
    <submittedName>
        <fullName evidence="1">Restriction endonuclease</fullName>
    </submittedName>
</protein>
<keyword evidence="1" id="KW-0378">Hydrolase</keyword>
<dbReference type="GO" id="GO:0009307">
    <property type="term" value="P:DNA restriction-modification system"/>
    <property type="evidence" value="ECO:0007669"/>
    <property type="project" value="InterPro"/>
</dbReference>
<keyword evidence="1" id="KW-0255">Endonuclease</keyword>
<dbReference type="SUPFAM" id="SSF52980">
    <property type="entry name" value="Restriction endonuclease-like"/>
    <property type="match status" value="1"/>
</dbReference>
<dbReference type="GO" id="GO:0009036">
    <property type="term" value="F:type II site-specific deoxyribonuclease activity"/>
    <property type="evidence" value="ECO:0007669"/>
    <property type="project" value="InterPro"/>
</dbReference>
<dbReference type="EMBL" id="DROD01000150">
    <property type="protein sequence ID" value="HHJ51960.1"/>
    <property type="molecule type" value="Genomic_DNA"/>
</dbReference>
<organism evidence="1">
    <name type="scientific">Caldithrix abyssi</name>
    <dbReference type="NCBI Taxonomy" id="187145"/>
    <lineage>
        <taxon>Bacteria</taxon>
        <taxon>Pseudomonadati</taxon>
        <taxon>Calditrichota</taxon>
        <taxon>Calditrichia</taxon>
        <taxon>Calditrichales</taxon>
        <taxon>Calditrichaceae</taxon>
        <taxon>Caldithrix</taxon>
    </lineage>
</organism>
<feature type="non-terminal residue" evidence="1">
    <location>
        <position position="1"/>
    </location>
</feature>
<sequence>AFVAYDLFVKHMLFYSGGVINLGIEILPTKKMQAEMSSGVAYFEGEVYNVLRHGRNNPAIPLLILGIEP</sequence>
<keyword evidence="1" id="KW-0540">Nuclease</keyword>
<dbReference type="Proteomes" id="UP000886124">
    <property type="component" value="Unassembled WGS sequence"/>
</dbReference>
<dbReference type="AlphaFoldDB" id="A0A7V5UE54"/>